<dbReference type="AlphaFoldDB" id="A0A2N6CWM3"/>
<organism evidence="2 3">
    <name type="scientific">Sedimenticola selenatireducens</name>
    <dbReference type="NCBI Taxonomy" id="191960"/>
    <lineage>
        <taxon>Bacteria</taxon>
        <taxon>Pseudomonadati</taxon>
        <taxon>Pseudomonadota</taxon>
        <taxon>Gammaproteobacteria</taxon>
        <taxon>Chromatiales</taxon>
        <taxon>Sedimenticolaceae</taxon>
        <taxon>Sedimenticola</taxon>
    </lineage>
</organism>
<dbReference type="EMBL" id="PKUN01000010">
    <property type="protein sequence ID" value="PLX61668.1"/>
    <property type="molecule type" value="Genomic_DNA"/>
</dbReference>
<dbReference type="STRING" id="1111735.GCA_000428045_03863"/>
<sequence length="64" mass="6452">MPGSNPSCAVCRFMRSLAFSAIGGGIAGYTALGFGLSQGNAIVAAFFGALGLVVLTSRKSNNPR</sequence>
<protein>
    <submittedName>
        <fullName evidence="2">Uncharacterized protein</fullName>
    </submittedName>
</protein>
<keyword evidence="1" id="KW-1133">Transmembrane helix</keyword>
<accession>A0A2N6CWM3</accession>
<evidence type="ECO:0000313" key="2">
    <source>
        <dbReference type="EMBL" id="PLX61668.1"/>
    </source>
</evidence>
<feature type="transmembrane region" description="Helical" evidence="1">
    <location>
        <begin position="38"/>
        <end position="56"/>
    </location>
</feature>
<dbReference type="Proteomes" id="UP000235015">
    <property type="component" value="Unassembled WGS sequence"/>
</dbReference>
<keyword evidence="1" id="KW-0812">Transmembrane</keyword>
<gene>
    <name evidence="2" type="ORF">C0630_08975</name>
</gene>
<proteinExistence type="predicted"/>
<evidence type="ECO:0000313" key="3">
    <source>
        <dbReference type="Proteomes" id="UP000235015"/>
    </source>
</evidence>
<keyword evidence="1" id="KW-0472">Membrane</keyword>
<name>A0A2N6CWM3_9GAMM</name>
<reference evidence="2 3" key="1">
    <citation type="submission" date="2017-11" db="EMBL/GenBank/DDBJ databases">
        <title>Genome-resolved metagenomics identifies genetic mobility, metabolic interactions, and unexpected diversity in perchlorate-reducing communities.</title>
        <authorList>
            <person name="Barnum T.P."/>
            <person name="Figueroa I.A."/>
            <person name="Carlstrom C.I."/>
            <person name="Lucas L.N."/>
            <person name="Engelbrektson A.L."/>
            <person name="Coates J.D."/>
        </authorList>
    </citation>
    <scope>NUCLEOTIDE SEQUENCE [LARGE SCALE GENOMIC DNA]</scope>
    <source>
        <strain evidence="2">BM301</strain>
    </source>
</reference>
<feature type="transmembrane region" description="Helical" evidence="1">
    <location>
        <begin position="12"/>
        <end position="32"/>
    </location>
</feature>
<comment type="caution">
    <text evidence="2">The sequence shown here is derived from an EMBL/GenBank/DDBJ whole genome shotgun (WGS) entry which is preliminary data.</text>
</comment>
<evidence type="ECO:0000256" key="1">
    <source>
        <dbReference type="SAM" id="Phobius"/>
    </source>
</evidence>